<evidence type="ECO:0000313" key="2">
    <source>
        <dbReference type="EMBL" id="CAF4194668.1"/>
    </source>
</evidence>
<sequence>MIDANQWKDLITSSLSHLNIPQRYWNQFINTFENVTNLTLYHATLKEKTYQYYFSNVASLTILPPDDAHRPALETRARKSLRNITNPSNLKYLGISSKFRIKDSSALLYMLQEFPQLTSLMISIRALEQFGYDTDLCEYLNKTIKTLDIYKYHSSSFKYHY</sequence>
<name>A0A820AN88_9BILA</name>
<proteinExistence type="predicted"/>
<organism evidence="2 3">
    <name type="scientific">Rotaria sordida</name>
    <dbReference type="NCBI Taxonomy" id="392033"/>
    <lineage>
        <taxon>Eukaryota</taxon>
        <taxon>Metazoa</taxon>
        <taxon>Spiralia</taxon>
        <taxon>Gnathifera</taxon>
        <taxon>Rotifera</taxon>
        <taxon>Eurotatoria</taxon>
        <taxon>Bdelloidea</taxon>
        <taxon>Philodinida</taxon>
        <taxon>Philodinidae</taxon>
        <taxon>Rotaria</taxon>
    </lineage>
</organism>
<dbReference type="Proteomes" id="UP000663836">
    <property type="component" value="Unassembled WGS sequence"/>
</dbReference>
<gene>
    <name evidence="2" type="ORF">JBS370_LOCUS36209</name>
    <name evidence="1" type="ORF">ZHD862_LOCUS38084</name>
</gene>
<dbReference type="SUPFAM" id="SSF52047">
    <property type="entry name" value="RNI-like"/>
    <property type="match status" value="1"/>
</dbReference>
<evidence type="ECO:0000313" key="3">
    <source>
        <dbReference type="Proteomes" id="UP000663836"/>
    </source>
</evidence>
<dbReference type="EMBL" id="CAJOBD010013861">
    <property type="protein sequence ID" value="CAF4194668.1"/>
    <property type="molecule type" value="Genomic_DNA"/>
</dbReference>
<dbReference type="EMBL" id="CAJNOT010008053">
    <property type="protein sequence ID" value="CAF1514636.1"/>
    <property type="molecule type" value="Genomic_DNA"/>
</dbReference>
<reference evidence="2" key="1">
    <citation type="submission" date="2021-02" db="EMBL/GenBank/DDBJ databases">
        <authorList>
            <person name="Nowell W R."/>
        </authorList>
    </citation>
    <scope>NUCLEOTIDE SEQUENCE</scope>
</reference>
<dbReference type="AlphaFoldDB" id="A0A820AN88"/>
<protein>
    <submittedName>
        <fullName evidence="2">Uncharacterized protein</fullName>
    </submittedName>
</protein>
<accession>A0A820AN88</accession>
<comment type="caution">
    <text evidence="2">The sequence shown here is derived from an EMBL/GenBank/DDBJ whole genome shotgun (WGS) entry which is preliminary data.</text>
</comment>
<dbReference type="Proteomes" id="UP000663864">
    <property type="component" value="Unassembled WGS sequence"/>
</dbReference>
<evidence type="ECO:0000313" key="1">
    <source>
        <dbReference type="EMBL" id="CAF1514636.1"/>
    </source>
</evidence>